<evidence type="ECO:0000256" key="3">
    <source>
        <dbReference type="PIRSR" id="PIRSR617939-1"/>
    </source>
</evidence>
<keyword evidence="8" id="KW-1185">Reference proteome</keyword>
<evidence type="ECO:0000313" key="8">
    <source>
        <dbReference type="Proteomes" id="UP000247498"/>
    </source>
</evidence>
<dbReference type="GO" id="GO:0003839">
    <property type="term" value="F:gamma-glutamylcyclotransferase activity"/>
    <property type="evidence" value="ECO:0007669"/>
    <property type="project" value="UniProtKB-EC"/>
</dbReference>
<dbReference type="AlphaFoldDB" id="A0A2V0NYF6"/>
<dbReference type="PANTHER" id="PTHR12935">
    <property type="entry name" value="GAMMA-GLUTAMYLCYCLOTRANSFERASE"/>
    <property type="match status" value="1"/>
</dbReference>
<evidence type="ECO:0000256" key="4">
    <source>
        <dbReference type="PIRSR" id="PIRSR617939-2"/>
    </source>
</evidence>
<feature type="region of interest" description="Disordered" evidence="5">
    <location>
        <begin position="1"/>
        <end position="102"/>
    </location>
</feature>
<dbReference type="PANTHER" id="PTHR12935:SF0">
    <property type="entry name" value="GAMMA-GLUTAMYLCYCLOTRANSFERASE"/>
    <property type="match status" value="1"/>
</dbReference>
<dbReference type="CDD" id="cd06661">
    <property type="entry name" value="GGCT_like"/>
    <property type="match status" value="1"/>
</dbReference>
<dbReference type="Gene3D" id="3.10.490.10">
    <property type="entry name" value="Gamma-glutamyl cyclotransferase-like"/>
    <property type="match status" value="1"/>
</dbReference>
<keyword evidence="6" id="KW-1133">Transmembrane helix</keyword>
<dbReference type="EC" id="4.3.2.9" evidence="1"/>
<keyword evidence="6" id="KW-0812">Transmembrane</keyword>
<evidence type="ECO:0000256" key="5">
    <source>
        <dbReference type="SAM" id="MobiDB-lite"/>
    </source>
</evidence>
<feature type="active site" description="Proton acceptor" evidence="3">
    <location>
        <position position="232"/>
    </location>
</feature>
<comment type="caution">
    <text evidence="7">The sequence shown here is derived from an EMBL/GenBank/DDBJ whole genome shotgun (WGS) entry which is preliminary data.</text>
</comment>
<feature type="compositionally biased region" description="Low complexity" evidence="5">
    <location>
        <begin position="25"/>
        <end position="34"/>
    </location>
</feature>
<protein>
    <recommendedName>
        <fullName evidence="1">gamma-glutamylcyclotransferase</fullName>
        <ecNumber evidence="1">4.3.2.9</ecNumber>
    </recommendedName>
</protein>
<dbReference type="GO" id="GO:0016874">
    <property type="term" value="F:ligase activity"/>
    <property type="evidence" value="ECO:0007669"/>
    <property type="project" value="UniProtKB-KW"/>
</dbReference>
<dbReference type="InterPro" id="IPR017939">
    <property type="entry name" value="G-Glutamylcylcotransferase"/>
</dbReference>
<gene>
    <name evidence="7" type="ORF">Rsub_04016</name>
</gene>
<name>A0A2V0NYF6_9CHLO</name>
<keyword evidence="6" id="KW-0472">Membrane</keyword>
<feature type="compositionally biased region" description="Gly residues" evidence="5">
    <location>
        <begin position="1"/>
        <end position="12"/>
    </location>
</feature>
<feature type="transmembrane region" description="Helical" evidence="6">
    <location>
        <begin position="317"/>
        <end position="334"/>
    </location>
</feature>
<dbReference type="OrthoDB" id="2017317at2759"/>
<evidence type="ECO:0000313" key="7">
    <source>
        <dbReference type="EMBL" id="GBF91712.1"/>
    </source>
</evidence>
<dbReference type="InterPro" id="IPR013024">
    <property type="entry name" value="GGCT-like"/>
</dbReference>
<organism evidence="7 8">
    <name type="scientific">Raphidocelis subcapitata</name>
    <dbReference type="NCBI Taxonomy" id="307507"/>
    <lineage>
        <taxon>Eukaryota</taxon>
        <taxon>Viridiplantae</taxon>
        <taxon>Chlorophyta</taxon>
        <taxon>core chlorophytes</taxon>
        <taxon>Chlorophyceae</taxon>
        <taxon>CS clade</taxon>
        <taxon>Sphaeropleales</taxon>
        <taxon>Selenastraceae</taxon>
        <taxon>Raphidocelis</taxon>
    </lineage>
</organism>
<dbReference type="Proteomes" id="UP000247498">
    <property type="component" value="Unassembled WGS sequence"/>
</dbReference>
<evidence type="ECO:0000256" key="1">
    <source>
        <dbReference type="ARBA" id="ARBA00012346"/>
    </source>
</evidence>
<reference evidence="7 8" key="1">
    <citation type="journal article" date="2018" name="Sci. Rep.">
        <title>Raphidocelis subcapitata (=Pseudokirchneriella subcapitata) provides an insight into genome evolution and environmental adaptations in the Sphaeropleales.</title>
        <authorList>
            <person name="Suzuki S."/>
            <person name="Yamaguchi H."/>
            <person name="Nakajima N."/>
            <person name="Kawachi M."/>
        </authorList>
    </citation>
    <scope>NUCLEOTIDE SEQUENCE [LARGE SCALE GENOMIC DNA]</scope>
    <source>
        <strain evidence="7 8">NIES-35</strain>
    </source>
</reference>
<feature type="region of interest" description="Disordered" evidence="5">
    <location>
        <begin position="155"/>
        <end position="208"/>
    </location>
</feature>
<evidence type="ECO:0000256" key="2">
    <source>
        <dbReference type="ARBA" id="ARBA00023239"/>
    </source>
</evidence>
<feature type="compositionally biased region" description="Low complexity" evidence="5">
    <location>
        <begin position="160"/>
        <end position="198"/>
    </location>
</feature>
<keyword evidence="2" id="KW-0456">Lyase</keyword>
<accession>A0A2V0NYF6</accession>
<dbReference type="EMBL" id="BDRX01000026">
    <property type="protein sequence ID" value="GBF91712.1"/>
    <property type="molecule type" value="Genomic_DNA"/>
</dbReference>
<keyword evidence="7" id="KW-0436">Ligase</keyword>
<feature type="binding site" evidence="4">
    <location>
        <position position="273"/>
    </location>
    <ligand>
        <name>substrate</name>
    </ligand>
</feature>
<evidence type="ECO:0000256" key="6">
    <source>
        <dbReference type="SAM" id="Phobius"/>
    </source>
</evidence>
<sequence length="336" mass="35423">MQRLAGGVGQRGVAGLPARPRPRPAFRAAGAPMAISDPKMRPRMSVAAGVLKEGPSPAPSGSSEEPAAMQQLRRQLEALLGPSFGDGTSPRGSPPPHAAAAPPEAGCVWHFAYGSAMAFDTLARQGVRPLCRESAMIVDPSIRMRFRHRGGYATLESMPSLGAGNGSSSTSSSRDGSPSPSSSGSPGAPSRGAAAAAAPHHDRPRFPPFDPHVHGVLYKLRAEDLGRLAKKESGYIMREMEVETYDGRRVLAQTFVSGPLATLLAEVPPPENYMRALREGGADNFLDPLHQAWLSSVQTVSSAGLGGEYFNTPGKHIAWGFLAVTALLVVGFFVQR</sequence>
<proteinExistence type="predicted"/>
<feature type="compositionally biased region" description="Low complexity" evidence="5">
    <location>
        <begin position="53"/>
        <end position="68"/>
    </location>
</feature>
<dbReference type="InParanoid" id="A0A2V0NYF6"/>